<keyword evidence="2" id="KW-0732">Signal</keyword>
<feature type="compositionally biased region" description="Basic and acidic residues" evidence="1">
    <location>
        <begin position="440"/>
        <end position="459"/>
    </location>
</feature>
<feature type="domain" description="DUF1214" evidence="3">
    <location>
        <begin position="150"/>
        <end position="237"/>
    </location>
</feature>
<sequence length="459" mass="49283">MRHHLTASIAPVALGALMPAVVSAFLLTTPVAAMAAAPATGGALATPRQIALEASALRILASAPMQAEIRRVEALYAADPQGATATGRATIKRAAESIAMAAIQYAIGEDTDRPAVLWVVNAPHAWFGMQVPRSGYGIDNPDNVYRNIMVDGAARYEIRGQVKRPGPAELHFELRDSIPGTAAMAAEGGKQLGTLRNDAMQIAADGSFTITLDSAPANGRPNHMQMPAEGKFLLIVRDLFTDWKTQNPVALEIDRVAGPAVAPAPSEEAMARRAAQLLSQIAPYWVAYDNQYVFTKPVNHIGTPRVRPGGRGFSTGGHFSLAADEAWIVTLRSLGAVSLGFQITDPWGVAYDYVGRTSSLNTAQARPNADGSYTFVISARDPGVYNWLDPEGYAAGLYAVRWQSLPPGAAPEAAVKESKVVSFDQLKQALPPETRFITPAERKAQQKERSRSHQRRLEQ</sequence>
<evidence type="ECO:0000259" key="3">
    <source>
        <dbReference type="Pfam" id="PF06742"/>
    </source>
</evidence>
<feature type="region of interest" description="Disordered" evidence="1">
    <location>
        <begin position="434"/>
        <end position="459"/>
    </location>
</feature>
<dbReference type="RefSeq" id="WP_179220655.1">
    <property type="nucleotide sequence ID" value="NZ_FZOS01000001.1"/>
</dbReference>
<dbReference type="AlphaFoldDB" id="A0A239BFQ9"/>
<gene>
    <name evidence="4" type="ORF">SAMN06295912_101109</name>
</gene>
<proteinExistence type="predicted"/>
<evidence type="ECO:0000313" key="5">
    <source>
        <dbReference type="Proteomes" id="UP000198281"/>
    </source>
</evidence>
<keyword evidence="5" id="KW-1185">Reference proteome</keyword>
<dbReference type="Pfam" id="PF06742">
    <property type="entry name" value="DUF1214"/>
    <property type="match status" value="1"/>
</dbReference>
<dbReference type="Proteomes" id="UP000198281">
    <property type="component" value="Unassembled WGS sequence"/>
</dbReference>
<dbReference type="InterPro" id="IPR010621">
    <property type="entry name" value="DUF1214"/>
</dbReference>
<evidence type="ECO:0000313" key="4">
    <source>
        <dbReference type="EMBL" id="SNS06341.1"/>
    </source>
</evidence>
<evidence type="ECO:0000256" key="2">
    <source>
        <dbReference type="SAM" id="SignalP"/>
    </source>
</evidence>
<feature type="chain" id="PRO_5012376146" description="DUF1214 domain-containing protein" evidence="2">
    <location>
        <begin position="36"/>
        <end position="459"/>
    </location>
</feature>
<protein>
    <recommendedName>
        <fullName evidence="3">DUF1214 domain-containing protein</fullName>
    </recommendedName>
</protein>
<accession>A0A239BFQ9</accession>
<name>A0A239BFQ9_9SPHN</name>
<organism evidence="4 5">
    <name type="scientific">Edaphosphingomonas laterariae</name>
    <dbReference type="NCBI Taxonomy" id="861865"/>
    <lineage>
        <taxon>Bacteria</taxon>
        <taxon>Pseudomonadati</taxon>
        <taxon>Pseudomonadota</taxon>
        <taxon>Alphaproteobacteria</taxon>
        <taxon>Sphingomonadales</taxon>
        <taxon>Rhizorhabdaceae</taxon>
        <taxon>Edaphosphingomonas</taxon>
    </lineage>
</organism>
<feature type="signal peptide" evidence="2">
    <location>
        <begin position="1"/>
        <end position="35"/>
    </location>
</feature>
<evidence type="ECO:0000256" key="1">
    <source>
        <dbReference type="SAM" id="MobiDB-lite"/>
    </source>
</evidence>
<dbReference type="EMBL" id="FZOS01000001">
    <property type="protein sequence ID" value="SNS06341.1"/>
    <property type="molecule type" value="Genomic_DNA"/>
</dbReference>
<reference evidence="5" key="1">
    <citation type="submission" date="2017-06" db="EMBL/GenBank/DDBJ databases">
        <authorList>
            <person name="Varghese N."/>
            <person name="Submissions S."/>
        </authorList>
    </citation>
    <scope>NUCLEOTIDE SEQUENCE [LARGE SCALE GENOMIC DNA]</scope>
    <source>
        <strain evidence="5">LNB2</strain>
    </source>
</reference>